<name>W2SIJ6_NECAM</name>
<protein>
    <submittedName>
        <fullName evidence="1">Uncharacterized protein</fullName>
    </submittedName>
</protein>
<organism evidence="1 2">
    <name type="scientific">Necator americanus</name>
    <name type="common">Human hookworm</name>
    <dbReference type="NCBI Taxonomy" id="51031"/>
    <lineage>
        <taxon>Eukaryota</taxon>
        <taxon>Metazoa</taxon>
        <taxon>Ecdysozoa</taxon>
        <taxon>Nematoda</taxon>
        <taxon>Chromadorea</taxon>
        <taxon>Rhabditida</taxon>
        <taxon>Rhabditina</taxon>
        <taxon>Rhabditomorpha</taxon>
        <taxon>Strongyloidea</taxon>
        <taxon>Ancylostomatidae</taxon>
        <taxon>Bunostominae</taxon>
        <taxon>Necator</taxon>
    </lineage>
</organism>
<dbReference type="Proteomes" id="UP000053676">
    <property type="component" value="Unassembled WGS sequence"/>
</dbReference>
<sequence>MVSEVEQMEMLAAQLENRKTTSWYLMTAESDERGQYAVPTANEVAVSYVREENDVPASRSLAVHLCQAAGSTLLNTNDID</sequence>
<evidence type="ECO:0000313" key="2">
    <source>
        <dbReference type="Proteomes" id="UP000053676"/>
    </source>
</evidence>
<dbReference type="AlphaFoldDB" id="W2SIJ6"/>
<evidence type="ECO:0000313" key="1">
    <source>
        <dbReference type="EMBL" id="ETN69400.1"/>
    </source>
</evidence>
<dbReference type="OrthoDB" id="10039910at2759"/>
<proteinExistence type="predicted"/>
<dbReference type="EMBL" id="KI669112">
    <property type="protein sequence ID" value="ETN69400.1"/>
    <property type="molecule type" value="Genomic_DNA"/>
</dbReference>
<dbReference type="KEGG" id="nai:NECAME_05255"/>
<keyword evidence="2" id="KW-1185">Reference proteome</keyword>
<reference evidence="2" key="1">
    <citation type="journal article" date="2014" name="Nat. Genet.">
        <title>Genome of the human hookworm Necator americanus.</title>
        <authorList>
            <person name="Tang Y.T."/>
            <person name="Gao X."/>
            <person name="Rosa B.A."/>
            <person name="Abubucker S."/>
            <person name="Hallsworth-Pepin K."/>
            <person name="Martin J."/>
            <person name="Tyagi R."/>
            <person name="Heizer E."/>
            <person name="Zhang X."/>
            <person name="Bhonagiri-Palsikar V."/>
            <person name="Minx P."/>
            <person name="Warren W.C."/>
            <person name="Wang Q."/>
            <person name="Zhan B."/>
            <person name="Hotez P.J."/>
            <person name="Sternberg P.W."/>
            <person name="Dougall A."/>
            <person name="Gaze S.T."/>
            <person name="Mulvenna J."/>
            <person name="Sotillo J."/>
            <person name="Ranganathan S."/>
            <person name="Rabelo E.M."/>
            <person name="Wilson R.K."/>
            <person name="Felgner P.L."/>
            <person name="Bethony J."/>
            <person name="Hawdon J.M."/>
            <person name="Gasser R.B."/>
            <person name="Loukas A."/>
            <person name="Mitreva M."/>
        </authorList>
    </citation>
    <scope>NUCLEOTIDE SEQUENCE [LARGE SCALE GENOMIC DNA]</scope>
</reference>
<accession>W2SIJ6</accession>
<gene>
    <name evidence="1" type="ORF">NECAME_05255</name>
</gene>